<dbReference type="Proteomes" id="UP001595729">
    <property type="component" value="Unassembled WGS sequence"/>
</dbReference>
<reference evidence="2" key="1">
    <citation type="journal article" date="2019" name="Int. J. Syst. Evol. Microbiol.">
        <title>The Global Catalogue of Microorganisms (GCM) 10K type strain sequencing project: providing services to taxonomists for standard genome sequencing and annotation.</title>
        <authorList>
            <consortium name="The Broad Institute Genomics Platform"/>
            <consortium name="The Broad Institute Genome Sequencing Center for Infectious Disease"/>
            <person name="Wu L."/>
            <person name="Ma J."/>
        </authorList>
    </citation>
    <scope>NUCLEOTIDE SEQUENCE [LARGE SCALE GENOMIC DNA]</scope>
    <source>
        <strain evidence="2">KCTC 42501</strain>
    </source>
</reference>
<protein>
    <recommendedName>
        <fullName evidence="3">DUF937 domain-containing protein</fullName>
    </recommendedName>
</protein>
<proteinExistence type="predicted"/>
<comment type="caution">
    <text evidence="1">The sequence shown here is derived from an EMBL/GenBank/DDBJ whole genome shotgun (WGS) entry which is preliminary data.</text>
</comment>
<evidence type="ECO:0000313" key="1">
    <source>
        <dbReference type="EMBL" id="MFC3685631.1"/>
    </source>
</evidence>
<dbReference type="RefSeq" id="WP_382177150.1">
    <property type="nucleotide sequence ID" value="NZ_JBHRXX010000007.1"/>
</dbReference>
<gene>
    <name evidence="1" type="ORF">ACFOPI_18665</name>
</gene>
<accession>A0ABV7W782</accession>
<sequence length="150" mass="15909">MEPLSVATAVLAVITPYLTKAGDGVLEELGKQGLAKAQAVFQALTARWHNKPKALQRLKAYAGDPVLGREGLLAALRTEIDDDDDFAAALKALLEGLLQPEAFIRQQVGQHGEALAADILNFRGGSLDVEQVGADNAKLIGIRVDNFGGH</sequence>
<evidence type="ECO:0000313" key="2">
    <source>
        <dbReference type="Proteomes" id="UP001595729"/>
    </source>
</evidence>
<keyword evidence="2" id="KW-1185">Reference proteome</keyword>
<organism evidence="1 2">
    <name type="scientific">Hydrogenophaga luteola</name>
    <dbReference type="NCBI Taxonomy" id="1591122"/>
    <lineage>
        <taxon>Bacteria</taxon>
        <taxon>Pseudomonadati</taxon>
        <taxon>Pseudomonadota</taxon>
        <taxon>Betaproteobacteria</taxon>
        <taxon>Burkholderiales</taxon>
        <taxon>Comamonadaceae</taxon>
        <taxon>Hydrogenophaga</taxon>
    </lineage>
</organism>
<evidence type="ECO:0008006" key="3">
    <source>
        <dbReference type="Google" id="ProtNLM"/>
    </source>
</evidence>
<dbReference type="EMBL" id="JBHRXX010000007">
    <property type="protein sequence ID" value="MFC3685631.1"/>
    <property type="molecule type" value="Genomic_DNA"/>
</dbReference>
<name>A0ABV7W782_9BURK</name>